<protein>
    <recommendedName>
        <fullName evidence="4">Lipoprotein</fullName>
    </recommendedName>
</protein>
<evidence type="ECO:0008006" key="4">
    <source>
        <dbReference type="Google" id="ProtNLM"/>
    </source>
</evidence>
<feature type="signal peptide" evidence="1">
    <location>
        <begin position="1"/>
        <end position="19"/>
    </location>
</feature>
<dbReference type="PROSITE" id="PS51257">
    <property type="entry name" value="PROKAR_LIPOPROTEIN"/>
    <property type="match status" value="1"/>
</dbReference>
<dbReference type="Proteomes" id="UP001054945">
    <property type="component" value="Unassembled WGS sequence"/>
</dbReference>
<sequence length="147" mass="17134">MRLIFVLCPSLMLLAGCKSTELHLHVFDHLSETACQISKIENHLLSTHHWEDGTTPDSDSFRSCRKTFPFIKTHNNALEQSQATKIDSEELFLSFLWTPKARFVSSLNQNGQIMLFFTREYRFVPKWDYSKPRFVVPLDKDDCCFSP</sequence>
<gene>
    <name evidence="2" type="ORF">CEXT_176711</name>
</gene>
<keyword evidence="1" id="KW-0732">Signal</keyword>
<proteinExistence type="predicted"/>
<dbReference type="AlphaFoldDB" id="A0AAV4Y4T0"/>
<keyword evidence="3" id="KW-1185">Reference proteome</keyword>
<evidence type="ECO:0000313" key="2">
    <source>
        <dbReference type="EMBL" id="GIZ02247.1"/>
    </source>
</evidence>
<name>A0AAV4Y4T0_CAEEX</name>
<reference evidence="2 3" key="1">
    <citation type="submission" date="2021-06" db="EMBL/GenBank/DDBJ databases">
        <title>Caerostris extrusa draft genome.</title>
        <authorList>
            <person name="Kono N."/>
            <person name="Arakawa K."/>
        </authorList>
    </citation>
    <scope>NUCLEOTIDE SEQUENCE [LARGE SCALE GENOMIC DNA]</scope>
</reference>
<evidence type="ECO:0000313" key="3">
    <source>
        <dbReference type="Proteomes" id="UP001054945"/>
    </source>
</evidence>
<organism evidence="2 3">
    <name type="scientific">Caerostris extrusa</name>
    <name type="common">Bark spider</name>
    <name type="synonym">Caerostris bankana</name>
    <dbReference type="NCBI Taxonomy" id="172846"/>
    <lineage>
        <taxon>Eukaryota</taxon>
        <taxon>Metazoa</taxon>
        <taxon>Ecdysozoa</taxon>
        <taxon>Arthropoda</taxon>
        <taxon>Chelicerata</taxon>
        <taxon>Arachnida</taxon>
        <taxon>Araneae</taxon>
        <taxon>Araneomorphae</taxon>
        <taxon>Entelegynae</taxon>
        <taxon>Araneoidea</taxon>
        <taxon>Araneidae</taxon>
        <taxon>Caerostris</taxon>
    </lineage>
</organism>
<feature type="chain" id="PRO_5043674686" description="Lipoprotein" evidence="1">
    <location>
        <begin position="20"/>
        <end position="147"/>
    </location>
</feature>
<comment type="caution">
    <text evidence="2">The sequence shown here is derived from an EMBL/GenBank/DDBJ whole genome shotgun (WGS) entry which is preliminary data.</text>
</comment>
<evidence type="ECO:0000256" key="1">
    <source>
        <dbReference type="SAM" id="SignalP"/>
    </source>
</evidence>
<dbReference type="EMBL" id="BPLR01001420">
    <property type="protein sequence ID" value="GIZ02247.1"/>
    <property type="molecule type" value="Genomic_DNA"/>
</dbReference>
<accession>A0AAV4Y4T0</accession>